<protein>
    <submittedName>
        <fullName evidence="1">Phosphohistidine phosphatase</fullName>
    </submittedName>
</protein>
<reference evidence="1 2" key="2">
    <citation type="submission" date="2020-03" db="EMBL/GenBank/DDBJ databases">
        <title>Campylobacter portucalensis sp. nov., a new species of Campylobacter isolated from the reproductive tract of bulls.</title>
        <authorList>
            <person name="Silva M.F."/>
            <person name="Pereira G."/>
            <person name="Carneiro C."/>
            <person name="Hemphill A."/>
            <person name="Mateus L."/>
            <person name="Lopes-Da-Costa L."/>
            <person name="Silva E."/>
        </authorList>
    </citation>
    <scope>NUCLEOTIDE SEQUENCE [LARGE SCALE GENOMIC DNA]</scope>
    <source>
        <strain evidence="1 2">FMV-PI01</strain>
    </source>
</reference>
<dbReference type="InterPro" id="IPR029033">
    <property type="entry name" value="His_PPase_superfam"/>
</dbReference>
<evidence type="ECO:0000313" key="1">
    <source>
        <dbReference type="EMBL" id="MSN96834.1"/>
    </source>
</evidence>
<comment type="caution">
    <text evidence="1">The sequence shown here is derived from an EMBL/GenBank/DDBJ whole genome shotgun (WGS) entry which is preliminary data.</text>
</comment>
<gene>
    <name evidence="1" type="ORF">F1B92_06605</name>
</gene>
<keyword evidence="2" id="KW-1185">Reference proteome</keyword>
<sequence length="151" mass="17279">MKKIYFLRHAKAKKEGVNDFLRKLSNKGKDDALALKKRLKQNQIIGEAIFTSSSVRTLTTSNLIFNDNIFVCDELYEITSINLLKFIQNIDDKFKNIFIVGHNPSITEICENLSDSIIGNIPTCGLFGIEFNVLRFKDIKPQIGEVLIYDY</sequence>
<reference evidence="1 2" key="1">
    <citation type="submission" date="2019-09" db="EMBL/GenBank/DDBJ databases">
        <authorList>
            <person name="Silva M."/>
            <person name="Pereira G."/>
            <person name="Lopes-Da-Costa L."/>
            <person name="Silva E."/>
        </authorList>
    </citation>
    <scope>NUCLEOTIDE SEQUENCE [LARGE SCALE GENOMIC DNA]</scope>
    <source>
        <strain evidence="1 2">FMV-PI01</strain>
    </source>
</reference>
<accession>A0A6L5WIG5</accession>
<proteinExistence type="predicted"/>
<feature type="non-terminal residue" evidence="1">
    <location>
        <position position="151"/>
    </location>
</feature>
<dbReference type="EMBL" id="VWSJ01000025">
    <property type="protein sequence ID" value="MSN96834.1"/>
    <property type="molecule type" value="Genomic_DNA"/>
</dbReference>
<dbReference type="Gene3D" id="3.40.50.1240">
    <property type="entry name" value="Phosphoglycerate mutase-like"/>
    <property type="match status" value="1"/>
</dbReference>
<dbReference type="Proteomes" id="UP000476338">
    <property type="component" value="Unassembled WGS sequence"/>
</dbReference>
<dbReference type="AlphaFoldDB" id="A0A6L5WIG5"/>
<dbReference type="SUPFAM" id="SSF53254">
    <property type="entry name" value="Phosphoglycerate mutase-like"/>
    <property type="match status" value="1"/>
</dbReference>
<organism evidence="1 2">
    <name type="scientific">Campylobacter portucalensis</name>
    <dbReference type="NCBI Taxonomy" id="2608384"/>
    <lineage>
        <taxon>Bacteria</taxon>
        <taxon>Pseudomonadati</taxon>
        <taxon>Campylobacterota</taxon>
        <taxon>Epsilonproteobacteria</taxon>
        <taxon>Campylobacterales</taxon>
        <taxon>Campylobacteraceae</taxon>
        <taxon>Campylobacter</taxon>
    </lineage>
</organism>
<dbReference type="RefSeq" id="WP_154571097.1">
    <property type="nucleotide sequence ID" value="NZ_VWSJ01000025.1"/>
</dbReference>
<dbReference type="InterPro" id="IPR013078">
    <property type="entry name" value="His_Pase_superF_clade-1"/>
</dbReference>
<evidence type="ECO:0000313" key="2">
    <source>
        <dbReference type="Proteomes" id="UP000476338"/>
    </source>
</evidence>
<name>A0A6L5WIG5_9BACT</name>
<dbReference type="CDD" id="cd07067">
    <property type="entry name" value="HP_PGM_like"/>
    <property type="match status" value="1"/>
</dbReference>